<dbReference type="OrthoDB" id="9803188at2"/>
<keyword evidence="8" id="KW-1185">Reference proteome</keyword>
<accession>A0A1M6PRD8</accession>
<dbReference type="InterPro" id="IPR050090">
    <property type="entry name" value="Tyrosine_recombinase_XerCD"/>
</dbReference>
<evidence type="ECO:0000256" key="3">
    <source>
        <dbReference type="ARBA" id="ARBA00023172"/>
    </source>
</evidence>
<proteinExistence type="inferred from homology"/>
<dbReference type="Proteomes" id="UP000184301">
    <property type="component" value="Unassembled WGS sequence"/>
</dbReference>
<dbReference type="InterPro" id="IPR010998">
    <property type="entry name" value="Integrase_recombinase_N"/>
</dbReference>
<evidence type="ECO:0000256" key="1">
    <source>
        <dbReference type="ARBA" id="ARBA00008857"/>
    </source>
</evidence>
<evidence type="ECO:0000256" key="4">
    <source>
        <dbReference type="PROSITE-ProRule" id="PRU01248"/>
    </source>
</evidence>
<dbReference type="PANTHER" id="PTHR30349:SF41">
    <property type="entry name" value="INTEGRASE_RECOMBINASE PROTEIN MJ0367-RELATED"/>
    <property type="match status" value="1"/>
</dbReference>
<dbReference type="GO" id="GO:0006310">
    <property type="term" value="P:DNA recombination"/>
    <property type="evidence" value="ECO:0007669"/>
    <property type="project" value="UniProtKB-KW"/>
</dbReference>
<comment type="similarity">
    <text evidence="1">Belongs to the 'phage' integrase family.</text>
</comment>
<dbReference type="Pfam" id="PF00589">
    <property type="entry name" value="Phage_integrase"/>
    <property type="match status" value="1"/>
</dbReference>
<dbReference type="AlphaFoldDB" id="A0A1M6PRD8"/>
<evidence type="ECO:0000256" key="2">
    <source>
        <dbReference type="ARBA" id="ARBA00023125"/>
    </source>
</evidence>
<dbReference type="GO" id="GO:0008907">
    <property type="term" value="F:integrase activity"/>
    <property type="evidence" value="ECO:0007669"/>
    <property type="project" value="InterPro"/>
</dbReference>
<dbReference type="PROSITE" id="PS51898">
    <property type="entry name" value="TYR_RECOMBINASE"/>
    <property type="match status" value="1"/>
</dbReference>
<gene>
    <name evidence="7" type="ORF">SAMN02745243_02205</name>
</gene>
<keyword evidence="2 4" id="KW-0238">DNA-binding</keyword>
<name>A0A1M6PRD8_9FIRM</name>
<dbReference type="Gene3D" id="3.30.160.60">
    <property type="entry name" value="Classic Zinc Finger"/>
    <property type="match status" value="1"/>
</dbReference>
<dbReference type="CDD" id="cd01189">
    <property type="entry name" value="INT_ICEBs1_C_like"/>
    <property type="match status" value="1"/>
</dbReference>
<dbReference type="InterPro" id="IPR002104">
    <property type="entry name" value="Integrase_catalytic"/>
</dbReference>
<feature type="domain" description="Tyr recombinase" evidence="5">
    <location>
        <begin position="183"/>
        <end position="406"/>
    </location>
</feature>
<evidence type="ECO:0000313" key="8">
    <source>
        <dbReference type="Proteomes" id="UP000184301"/>
    </source>
</evidence>
<dbReference type="Gene3D" id="1.10.150.130">
    <property type="match status" value="1"/>
</dbReference>
<dbReference type="Gene3D" id="1.10.443.10">
    <property type="entry name" value="Intergrase catalytic core"/>
    <property type="match status" value="1"/>
</dbReference>
<dbReference type="InterPro" id="IPR004191">
    <property type="entry name" value="Integrase_Tn916-type_DNA-bd_N"/>
</dbReference>
<sequence length="424" mass="49337">MKKKAQTGVRFDNRHIRLRTGESQRPNGTYLFRWTSEDGKRHSIYAPTLDKLREQEELVIVDKHDGIKTDVKGLTVNDLFDLWCQLKRGIKDSTFKNYIYMYEMFVKPTFGRNRVVRVAKSDIRRFYNNLVDGKSLKVATLDNVHNVLHQVFQVAVDDAIIRINPTDNMMKELKLAHSGYKSEQRKALTMEEEKLFLGYLKKTPRYFHWYPLFFIMANTGMRVGEITGLRWRDVDLDKGIISVNHTLVYYNHRDEKGCYYSINTPKTKAGMREIPMMDEVREAFYLEKQYQQEAEIESISRIDGYDDFVFVNRDGVVQNLGNLNKAIQRISRDCNCEIIEMQGIDSDPVLLPHFSCHNLRHTFATRLCESGINLKVIQDVLGHADVSTTMNIYINVTNDLKKKEIASFGSFMKQSESHGTTEQI</sequence>
<evidence type="ECO:0000259" key="5">
    <source>
        <dbReference type="PROSITE" id="PS51898"/>
    </source>
</evidence>
<dbReference type="GO" id="GO:0003677">
    <property type="term" value="F:DNA binding"/>
    <property type="evidence" value="ECO:0007669"/>
    <property type="project" value="UniProtKB-UniRule"/>
</dbReference>
<dbReference type="RefSeq" id="WP_073110125.1">
    <property type="nucleotide sequence ID" value="NZ_FQZY01000029.1"/>
</dbReference>
<evidence type="ECO:0000259" key="6">
    <source>
        <dbReference type="PROSITE" id="PS51900"/>
    </source>
</evidence>
<organism evidence="7 8">
    <name type="scientific">Hespellia stercorisuis DSM 15480</name>
    <dbReference type="NCBI Taxonomy" id="1121950"/>
    <lineage>
        <taxon>Bacteria</taxon>
        <taxon>Bacillati</taxon>
        <taxon>Bacillota</taxon>
        <taxon>Clostridia</taxon>
        <taxon>Lachnospirales</taxon>
        <taxon>Lachnospiraceae</taxon>
        <taxon>Hespellia</taxon>
    </lineage>
</organism>
<dbReference type="InterPro" id="IPR013762">
    <property type="entry name" value="Integrase-like_cat_sf"/>
</dbReference>
<dbReference type="EMBL" id="FQZY01000029">
    <property type="protein sequence ID" value="SHK10462.1"/>
    <property type="molecule type" value="Genomic_DNA"/>
</dbReference>
<keyword evidence="3" id="KW-0233">DNA recombination</keyword>
<dbReference type="InterPro" id="IPR011010">
    <property type="entry name" value="DNA_brk_join_enz"/>
</dbReference>
<protein>
    <submittedName>
        <fullName evidence="7">Site-specific recombinase XerD</fullName>
    </submittedName>
</protein>
<dbReference type="Pfam" id="PF02920">
    <property type="entry name" value="Integrase_DNA"/>
    <property type="match status" value="1"/>
</dbReference>
<dbReference type="STRING" id="1121950.SAMN02745243_02205"/>
<dbReference type="InterPro" id="IPR016177">
    <property type="entry name" value="DNA-bd_dom_sf"/>
</dbReference>
<dbReference type="PANTHER" id="PTHR30349">
    <property type="entry name" value="PHAGE INTEGRASE-RELATED"/>
    <property type="match status" value="1"/>
</dbReference>
<evidence type="ECO:0000313" key="7">
    <source>
        <dbReference type="EMBL" id="SHK10462.1"/>
    </source>
</evidence>
<dbReference type="SUPFAM" id="SSF56349">
    <property type="entry name" value="DNA breaking-rejoining enzymes"/>
    <property type="match status" value="1"/>
</dbReference>
<reference evidence="7 8" key="1">
    <citation type="submission" date="2016-11" db="EMBL/GenBank/DDBJ databases">
        <authorList>
            <person name="Jaros S."/>
            <person name="Januszkiewicz K."/>
            <person name="Wedrychowicz H."/>
        </authorList>
    </citation>
    <scope>NUCLEOTIDE SEQUENCE [LARGE SCALE GENOMIC DNA]</scope>
    <source>
        <strain evidence="7 8">DSM 15480</strain>
    </source>
</reference>
<dbReference type="SUPFAM" id="SSF54171">
    <property type="entry name" value="DNA-binding domain"/>
    <property type="match status" value="1"/>
</dbReference>
<dbReference type="PROSITE" id="PS51900">
    <property type="entry name" value="CB"/>
    <property type="match status" value="1"/>
</dbReference>
<feature type="domain" description="Core-binding (CB)" evidence="6">
    <location>
        <begin position="74"/>
        <end position="156"/>
    </location>
</feature>
<dbReference type="InterPro" id="IPR044068">
    <property type="entry name" value="CB"/>
</dbReference>